<keyword evidence="1" id="KW-0472">Membrane</keyword>
<sequence>MLNPYVVALAAEEAVNENVPNHWLVGGVTLAILLALIVALLIFGAGREHS</sequence>
<keyword evidence="3" id="KW-1185">Reference proteome</keyword>
<reference evidence="2 3" key="1">
    <citation type="journal article" date="2019" name="Int. J. Syst. Evol. Microbiol.">
        <title>The Global Catalogue of Microorganisms (GCM) 10K type strain sequencing project: providing services to taxonomists for standard genome sequencing and annotation.</title>
        <authorList>
            <consortium name="The Broad Institute Genomics Platform"/>
            <consortium name="The Broad Institute Genome Sequencing Center for Infectious Disease"/>
            <person name="Wu L."/>
            <person name="Ma J."/>
        </authorList>
    </citation>
    <scope>NUCLEOTIDE SEQUENCE [LARGE SCALE GENOMIC DNA]</scope>
    <source>
        <strain evidence="2 3">JCM 11813</strain>
    </source>
</reference>
<dbReference type="EMBL" id="BAAAJE010000019">
    <property type="protein sequence ID" value="GAA1153727.1"/>
    <property type="molecule type" value="Genomic_DNA"/>
</dbReference>
<organism evidence="2 3">
    <name type="scientific">Nocardioides aquiterrae</name>
    <dbReference type="NCBI Taxonomy" id="203799"/>
    <lineage>
        <taxon>Bacteria</taxon>
        <taxon>Bacillati</taxon>
        <taxon>Actinomycetota</taxon>
        <taxon>Actinomycetes</taxon>
        <taxon>Propionibacteriales</taxon>
        <taxon>Nocardioidaceae</taxon>
        <taxon>Nocardioides</taxon>
    </lineage>
</organism>
<dbReference type="Proteomes" id="UP001499979">
    <property type="component" value="Unassembled WGS sequence"/>
</dbReference>
<evidence type="ECO:0000313" key="3">
    <source>
        <dbReference type="Proteomes" id="UP001499979"/>
    </source>
</evidence>
<comment type="caution">
    <text evidence="2">The sequence shown here is derived from an EMBL/GenBank/DDBJ whole genome shotgun (WGS) entry which is preliminary data.</text>
</comment>
<keyword evidence="1" id="KW-0812">Transmembrane</keyword>
<evidence type="ECO:0000313" key="2">
    <source>
        <dbReference type="EMBL" id="GAA1153727.1"/>
    </source>
</evidence>
<evidence type="ECO:0000256" key="1">
    <source>
        <dbReference type="SAM" id="Phobius"/>
    </source>
</evidence>
<feature type="transmembrane region" description="Helical" evidence="1">
    <location>
        <begin position="23"/>
        <end position="45"/>
    </location>
</feature>
<accession>A0ABN1UIS0</accession>
<proteinExistence type="predicted"/>
<name>A0ABN1UIS0_9ACTN</name>
<gene>
    <name evidence="2" type="ORF">GCM10009606_35120</name>
</gene>
<dbReference type="RefSeq" id="WP_343908917.1">
    <property type="nucleotide sequence ID" value="NZ_BAAAJE010000019.1"/>
</dbReference>
<protein>
    <submittedName>
        <fullName evidence="2">Uncharacterized protein</fullName>
    </submittedName>
</protein>
<keyword evidence="1" id="KW-1133">Transmembrane helix</keyword>